<evidence type="ECO:0000256" key="1">
    <source>
        <dbReference type="SAM" id="MobiDB-lite"/>
    </source>
</evidence>
<gene>
    <name evidence="2" type="ORF">SNAT2548_LOCUS25343</name>
</gene>
<dbReference type="Proteomes" id="UP000604046">
    <property type="component" value="Unassembled WGS sequence"/>
</dbReference>
<name>A0A812S0L3_9DINO</name>
<keyword evidence="3" id="KW-1185">Reference proteome</keyword>
<sequence>MDTARSASSMSPEEKEKEKGRLQRLVKDFAKEVVSGIPVSLVNPETARQSPHFFQMDRYLTVFSLKPKDGSTADSAVQDFNVKDLARIYKGPEVLMNAPSLGILAQHCVALDTTRADRRIIFIFDEPMERDKFYTCLKILRMSVDISQPN</sequence>
<proteinExistence type="predicted"/>
<comment type="caution">
    <text evidence="2">The sequence shown here is derived from an EMBL/GenBank/DDBJ whole genome shotgun (WGS) entry which is preliminary data.</text>
</comment>
<dbReference type="EMBL" id="CAJNDS010002389">
    <property type="protein sequence ID" value="CAE7457913.1"/>
    <property type="molecule type" value="Genomic_DNA"/>
</dbReference>
<feature type="region of interest" description="Disordered" evidence="1">
    <location>
        <begin position="1"/>
        <end position="21"/>
    </location>
</feature>
<organism evidence="2 3">
    <name type="scientific">Symbiodinium natans</name>
    <dbReference type="NCBI Taxonomy" id="878477"/>
    <lineage>
        <taxon>Eukaryota</taxon>
        <taxon>Sar</taxon>
        <taxon>Alveolata</taxon>
        <taxon>Dinophyceae</taxon>
        <taxon>Suessiales</taxon>
        <taxon>Symbiodiniaceae</taxon>
        <taxon>Symbiodinium</taxon>
    </lineage>
</organism>
<evidence type="ECO:0000313" key="3">
    <source>
        <dbReference type="Proteomes" id="UP000604046"/>
    </source>
</evidence>
<protein>
    <submittedName>
        <fullName evidence="2">Uncharacterized protein</fullName>
    </submittedName>
</protein>
<accession>A0A812S0L3</accession>
<feature type="compositionally biased region" description="Basic and acidic residues" evidence="1">
    <location>
        <begin position="12"/>
        <end position="21"/>
    </location>
</feature>
<evidence type="ECO:0000313" key="2">
    <source>
        <dbReference type="EMBL" id="CAE7457913.1"/>
    </source>
</evidence>
<dbReference type="AlphaFoldDB" id="A0A812S0L3"/>
<dbReference type="OrthoDB" id="354812at2759"/>
<feature type="compositionally biased region" description="Polar residues" evidence="1">
    <location>
        <begin position="1"/>
        <end position="11"/>
    </location>
</feature>
<reference evidence="2" key="1">
    <citation type="submission" date="2021-02" db="EMBL/GenBank/DDBJ databases">
        <authorList>
            <person name="Dougan E. K."/>
            <person name="Rhodes N."/>
            <person name="Thang M."/>
            <person name="Chan C."/>
        </authorList>
    </citation>
    <scope>NUCLEOTIDE SEQUENCE</scope>
</reference>